<dbReference type="Gene3D" id="3.60.110.10">
    <property type="entry name" value="Carbon-nitrogen hydrolase"/>
    <property type="match status" value="1"/>
</dbReference>
<evidence type="ECO:0000256" key="2">
    <source>
        <dbReference type="ARBA" id="ARBA00022801"/>
    </source>
</evidence>
<evidence type="ECO:0000256" key="1">
    <source>
        <dbReference type="ARBA" id="ARBA00010613"/>
    </source>
</evidence>
<dbReference type="SUPFAM" id="SSF56317">
    <property type="entry name" value="Carbon-nitrogen hydrolase"/>
    <property type="match status" value="1"/>
</dbReference>
<evidence type="ECO:0000313" key="4">
    <source>
        <dbReference type="EMBL" id="SER95929.1"/>
    </source>
</evidence>
<reference evidence="5" key="1">
    <citation type="submission" date="2016-10" db="EMBL/GenBank/DDBJ databases">
        <authorList>
            <person name="Varghese N."/>
            <person name="Submissions S."/>
        </authorList>
    </citation>
    <scope>NUCLEOTIDE SEQUENCE [LARGE SCALE GENOMIC DNA]</scope>
    <source>
        <strain evidence="5">S9</strain>
    </source>
</reference>
<dbReference type="InterPro" id="IPR050345">
    <property type="entry name" value="Aliph_Amidase/BUP"/>
</dbReference>
<dbReference type="InterPro" id="IPR001110">
    <property type="entry name" value="UPF0012_CS"/>
</dbReference>
<dbReference type="InterPro" id="IPR036526">
    <property type="entry name" value="C-N_Hydrolase_sf"/>
</dbReference>
<comment type="similarity">
    <text evidence="1">Belongs to the carbon-nitrogen hydrolase superfamily. NIT1/NIT2 family.</text>
</comment>
<evidence type="ECO:0000313" key="5">
    <source>
        <dbReference type="Proteomes" id="UP000198571"/>
    </source>
</evidence>
<dbReference type="GO" id="GO:0050126">
    <property type="term" value="F:N-carbamoylputrescine amidase activity"/>
    <property type="evidence" value="ECO:0007669"/>
    <property type="project" value="TreeGrafter"/>
</dbReference>
<proteinExistence type="inferred from homology"/>
<dbReference type="RefSeq" id="WP_093050276.1">
    <property type="nucleotide sequence ID" value="NZ_FOGT01000005.1"/>
</dbReference>
<dbReference type="PROSITE" id="PS01227">
    <property type="entry name" value="UPF0012"/>
    <property type="match status" value="1"/>
</dbReference>
<dbReference type="PROSITE" id="PS50263">
    <property type="entry name" value="CN_HYDROLASE"/>
    <property type="match status" value="1"/>
</dbReference>
<name>A0A1H9TGG8_9BACI</name>
<protein>
    <submittedName>
        <fullName evidence="4">Predicted amidohydrolase</fullName>
    </submittedName>
</protein>
<dbReference type="AlphaFoldDB" id="A0A1H9TGG8"/>
<gene>
    <name evidence="4" type="ORF">SAMN05518684_105309</name>
</gene>
<dbReference type="InterPro" id="IPR003010">
    <property type="entry name" value="C-N_Hydrolase"/>
</dbReference>
<organism evidence="4 5">
    <name type="scientific">Salipaludibacillus aurantiacus</name>
    <dbReference type="NCBI Taxonomy" id="1601833"/>
    <lineage>
        <taxon>Bacteria</taxon>
        <taxon>Bacillati</taxon>
        <taxon>Bacillota</taxon>
        <taxon>Bacilli</taxon>
        <taxon>Bacillales</taxon>
        <taxon>Bacillaceae</taxon>
    </lineage>
</organism>
<dbReference type="OrthoDB" id="9811121at2"/>
<dbReference type="PANTHER" id="PTHR43674">
    <property type="entry name" value="NITRILASE C965.09-RELATED"/>
    <property type="match status" value="1"/>
</dbReference>
<dbReference type="GO" id="GO:0033388">
    <property type="term" value="P:putrescine biosynthetic process from arginine"/>
    <property type="evidence" value="ECO:0007669"/>
    <property type="project" value="TreeGrafter"/>
</dbReference>
<keyword evidence="5" id="KW-1185">Reference proteome</keyword>
<evidence type="ECO:0000259" key="3">
    <source>
        <dbReference type="PROSITE" id="PS50263"/>
    </source>
</evidence>
<dbReference type="Proteomes" id="UP000198571">
    <property type="component" value="Unassembled WGS sequence"/>
</dbReference>
<accession>A0A1H9TGG8</accession>
<keyword evidence="2 4" id="KW-0378">Hydrolase</keyword>
<dbReference type="Pfam" id="PF00795">
    <property type="entry name" value="CN_hydrolase"/>
    <property type="match status" value="1"/>
</dbReference>
<feature type="domain" description="CN hydrolase" evidence="3">
    <location>
        <begin position="2"/>
        <end position="241"/>
    </location>
</feature>
<dbReference type="STRING" id="1601833.SAMN05518684_105309"/>
<sequence length="269" mass="29638">MAKVAGIPMVSKPSWKSENYLKAVKLVQEAASQGAEIICLPELWLSGYHFNREDVRLLADTAESRMIGSFQQLAKETKSVLIVPFLEMSYTPSGYGSNYFISSAIIDNNGKLLGIYRKSLLWGQEEKTFTPGKKSYPVFKTGSGTVGVLICYDIEFPEPARELALKGADIIFAPSVWSLEAENRWDIQLPCRALDNTVYIFGVNAAGNGACGKSKLVSPEGSVMSEAPSDKEKIIYGDITCETLKHARSKIPYLKDYSRAFQKGKGNNP</sequence>
<dbReference type="EMBL" id="FOGT01000005">
    <property type="protein sequence ID" value="SER95929.1"/>
    <property type="molecule type" value="Genomic_DNA"/>
</dbReference>
<dbReference type="PANTHER" id="PTHR43674:SF2">
    <property type="entry name" value="BETA-UREIDOPROPIONASE"/>
    <property type="match status" value="1"/>
</dbReference>